<dbReference type="EMBL" id="CP007035">
    <property type="protein sequence ID" value="AHF14300.1"/>
    <property type="molecule type" value="Genomic_DNA"/>
</dbReference>
<feature type="domain" description="SusD-like N-terminal" evidence="8">
    <location>
        <begin position="40"/>
        <end position="214"/>
    </location>
</feature>
<sequence length="481" mass="53283">MKKLFIYIGFIALLAGCQKQLTEVPKSFISKANYYKNASDAQTAITGAYAALADNYGINYWLFLVNHADYEEGRGSQAPISVFSQILDVANIGRAGDVWSTFYRTINRANSILENVPGITMDDAVKNRILAEAHFLRAQAYFNLVRGFGPVPLKIKESVDVSQINAPRSSENDVYALIIDDATAAVNGLPAAVGAETGKASKWAAKMLLANVYLTREKWAEAAKEADDIIKSGVYTLVGVQKPDDFYKIFAAVTSSEDVLSIHHSDSRQSTLPSYLHRPNTPPYNYSSGGVYAWLPNMKSFLATWDDKDLRKNFNLYRKYLGPTGDSVALPSATPVLFKKFITGTSGLATFSDPIYRYAEAFLIFAEADCMANGGPTPLGLERLNWIRRRGYGYTPSAPSPIDFTAGMNQEQFRDTVLKERALEFIVEGKRWHDLKRTGTVKKAMGLVGRTVIDARLLWPIPQEEIENNDAISQADQNPGY</sequence>
<dbReference type="PROSITE" id="PS51257">
    <property type="entry name" value="PROKAR_LIPOPROTEIN"/>
    <property type="match status" value="1"/>
</dbReference>
<organism evidence="9 10">
    <name type="scientific">Niabella soli DSM 19437</name>
    <dbReference type="NCBI Taxonomy" id="929713"/>
    <lineage>
        <taxon>Bacteria</taxon>
        <taxon>Pseudomonadati</taxon>
        <taxon>Bacteroidota</taxon>
        <taxon>Chitinophagia</taxon>
        <taxon>Chitinophagales</taxon>
        <taxon>Chitinophagaceae</taxon>
        <taxon>Niabella</taxon>
    </lineage>
</organism>
<reference evidence="9 10" key="1">
    <citation type="submission" date="2013-12" db="EMBL/GenBank/DDBJ databases">
        <authorList>
            <consortium name="DOE Joint Genome Institute"/>
            <person name="Eisen J."/>
            <person name="Huntemann M."/>
            <person name="Han J."/>
            <person name="Chen A."/>
            <person name="Kyrpides N."/>
            <person name="Mavromatis K."/>
            <person name="Markowitz V."/>
            <person name="Palaniappan K."/>
            <person name="Ivanova N."/>
            <person name="Schaumberg A."/>
            <person name="Pati A."/>
            <person name="Liolios K."/>
            <person name="Nordberg H.P."/>
            <person name="Cantor M.N."/>
            <person name="Hua S.X."/>
            <person name="Woyke T."/>
        </authorList>
    </citation>
    <scope>NUCLEOTIDE SEQUENCE [LARGE SCALE GENOMIC DNA]</scope>
    <source>
        <strain evidence="10">DSM 19437</strain>
    </source>
</reference>
<dbReference type="InterPro" id="IPR033985">
    <property type="entry name" value="SusD-like_N"/>
</dbReference>
<dbReference type="Pfam" id="PF08139">
    <property type="entry name" value="LPAM_1"/>
    <property type="match status" value="1"/>
</dbReference>
<dbReference type="Pfam" id="PF14322">
    <property type="entry name" value="SusD-like_3"/>
    <property type="match status" value="1"/>
</dbReference>
<dbReference type="KEGG" id="nso:NIASO_02055"/>
<dbReference type="InterPro" id="IPR012640">
    <property type="entry name" value="Membr_lipoprot_lipid_attach_CS"/>
</dbReference>
<evidence type="ECO:0000313" key="9">
    <source>
        <dbReference type="EMBL" id="AHF14300.1"/>
    </source>
</evidence>
<comment type="similarity">
    <text evidence="2">Belongs to the SusD family.</text>
</comment>
<dbReference type="STRING" id="929713.NIASO_02055"/>
<evidence type="ECO:0000256" key="3">
    <source>
        <dbReference type="ARBA" id="ARBA00017922"/>
    </source>
</evidence>
<dbReference type="Gene3D" id="1.25.40.390">
    <property type="match status" value="1"/>
</dbReference>
<name>W0EU09_9BACT</name>
<evidence type="ECO:0000256" key="4">
    <source>
        <dbReference type="ARBA" id="ARBA00022729"/>
    </source>
</evidence>
<dbReference type="InterPro" id="IPR011990">
    <property type="entry name" value="TPR-like_helical_dom_sf"/>
</dbReference>
<comment type="subcellular location">
    <subcellularLocation>
        <location evidence="1">Cell outer membrane</location>
    </subcellularLocation>
</comment>
<evidence type="ECO:0000256" key="2">
    <source>
        <dbReference type="ARBA" id="ARBA00006275"/>
    </source>
</evidence>
<keyword evidence="5" id="KW-0472">Membrane</keyword>
<dbReference type="SUPFAM" id="SSF48452">
    <property type="entry name" value="TPR-like"/>
    <property type="match status" value="1"/>
</dbReference>
<dbReference type="Proteomes" id="UP000003586">
    <property type="component" value="Chromosome"/>
</dbReference>
<proteinExistence type="inferred from homology"/>
<dbReference type="InterPro" id="IPR012944">
    <property type="entry name" value="SusD_RagB_dom"/>
</dbReference>
<dbReference type="HOGENOM" id="CLU_015553_1_4_10"/>
<evidence type="ECO:0000256" key="5">
    <source>
        <dbReference type="ARBA" id="ARBA00023136"/>
    </source>
</evidence>
<protein>
    <recommendedName>
        <fullName evidence="3">Type IV secretion system putative lipoprotein virB7</fullName>
    </recommendedName>
</protein>
<keyword evidence="10" id="KW-1185">Reference proteome</keyword>
<evidence type="ECO:0000259" key="8">
    <source>
        <dbReference type="Pfam" id="PF14322"/>
    </source>
</evidence>
<evidence type="ECO:0000313" key="10">
    <source>
        <dbReference type="Proteomes" id="UP000003586"/>
    </source>
</evidence>
<evidence type="ECO:0000256" key="1">
    <source>
        <dbReference type="ARBA" id="ARBA00004442"/>
    </source>
</evidence>
<evidence type="ECO:0000259" key="7">
    <source>
        <dbReference type="Pfam" id="PF07980"/>
    </source>
</evidence>
<feature type="domain" description="RagB/SusD" evidence="7">
    <location>
        <begin position="332"/>
        <end position="481"/>
    </location>
</feature>
<dbReference type="CDD" id="cd08977">
    <property type="entry name" value="SusD"/>
    <property type="match status" value="1"/>
</dbReference>
<dbReference type="AlphaFoldDB" id="W0EU09"/>
<accession>W0EU09</accession>
<dbReference type="GO" id="GO:0009279">
    <property type="term" value="C:cell outer membrane"/>
    <property type="evidence" value="ECO:0007669"/>
    <property type="project" value="UniProtKB-SubCell"/>
</dbReference>
<keyword evidence="4" id="KW-0732">Signal</keyword>
<keyword evidence="6" id="KW-0998">Cell outer membrane</keyword>
<dbReference type="eggNOG" id="COG0702">
    <property type="taxonomic scope" value="Bacteria"/>
</dbReference>
<dbReference type="RefSeq" id="WP_008583980.1">
    <property type="nucleotide sequence ID" value="NZ_CP007035.1"/>
</dbReference>
<gene>
    <name evidence="9" type="ORF">NIASO_02055</name>
</gene>
<dbReference type="Pfam" id="PF07980">
    <property type="entry name" value="SusD_RagB"/>
    <property type="match status" value="1"/>
</dbReference>
<evidence type="ECO:0000256" key="6">
    <source>
        <dbReference type="ARBA" id="ARBA00023237"/>
    </source>
</evidence>